<dbReference type="Gene3D" id="3.60.21.10">
    <property type="match status" value="1"/>
</dbReference>
<dbReference type="Pfam" id="PF12850">
    <property type="entry name" value="Metallophos_2"/>
    <property type="match status" value="1"/>
</dbReference>
<dbReference type="InterPro" id="IPR029052">
    <property type="entry name" value="Metallo-depent_PP-like"/>
</dbReference>
<dbReference type="InterPro" id="IPR000979">
    <property type="entry name" value="Phosphodiesterase_MJ0936/Vps29"/>
</dbReference>
<comment type="similarity">
    <text evidence="1 2">Belongs to the metallophosphoesterase superfamily. YfcE family.</text>
</comment>
<sequence length="188" mass="20988">MTAQINLSRYASLTEPLTIVVVSDTHMPRMAKALPPALVAELPNADLILHAGDWTRTEVYDLLAAYAPVEGVAGNNDGPEIVDRWDYHRIVEIGDRRIGLTHGHLGRGSTADNARAVFENEQADLIVFGHSHIPFLSVQNNESDTLSRTLFNPGSPTDKRRQARFSFGIVTLHNDRIDCEHRYYDSKL</sequence>
<protein>
    <recommendedName>
        <fullName evidence="2">Phosphoesterase</fullName>
        <ecNumber evidence="2">3.1.4.-</ecNumber>
    </recommendedName>
</protein>
<feature type="domain" description="Calcineurin-like phosphoesterase" evidence="3">
    <location>
        <begin position="18"/>
        <end position="174"/>
    </location>
</feature>
<dbReference type="InterPro" id="IPR024654">
    <property type="entry name" value="Calcineurin-like_PHP_lpxH"/>
</dbReference>
<organism evidence="4 5">
    <name type="scientific">Saccharibacillus endophyticus</name>
    <dbReference type="NCBI Taxonomy" id="2060666"/>
    <lineage>
        <taxon>Bacteria</taxon>
        <taxon>Bacillati</taxon>
        <taxon>Bacillota</taxon>
        <taxon>Bacilli</taxon>
        <taxon>Bacillales</taxon>
        <taxon>Paenibacillaceae</taxon>
        <taxon>Saccharibacillus</taxon>
    </lineage>
</organism>
<dbReference type="PANTHER" id="PTHR11124">
    <property type="entry name" value="VACUOLAR SORTING PROTEIN VPS29"/>
    <property type="match status" value="1"/>
</dbReference>
<gene>
    <name evidence="4" type="ORF">GCM10007362_03690</name>
</gene>
<dbReference type="NCBIfam" id="TIGR00040">
    <property type="entry name" value="yfcE"/>
    <property type="match status" value="1"/>
</dbReference>
<dbReference type="Proteomes" id="UP000605427">
    <property type="component" value="Unassembled WGS sequence"/>
</dbReference>
<comment type="cofactor">
    <cofactor evidence="2">
        <name>a divalent metal cation</name>
        <dbReference type="ChEBI" id="CHEBI:60240"/>
    </cofactor>
</comment>
<dbReference type="RefSeq" id="WP_172238240.1">
    <property type="nucleotide sequence ID" value="NZ_BMDD01000001.1"/>
</dbReference>
<dbReference type="EMBL" id="BMDD01000001">
    <property type="protein sequence ID" value="GGH69040.1"/>
    <property type="molecule type" value="Genomic_DNA"/>
</dbReference>
<dbReference type="EC" id="3.1.4.-" evidence="2"/>
<evidence type="ECO:0000259" key="3">
    <source>
        <dbReference type="Pfam" id="PF12850"/>
    </source>
</evidence>
<comment type="caution">
    <text evidence="4">The sequence shown here is derived from an EMBL/GenBank/DDBJ whole genome shotgun (WGS) entry which is preliminary data.</text>
</comment>
<keyword evidence="2" id="KW-0479">Metal-binding</keyword>
<accession>A0ABQ1ZLP3</accession>
<dbReference type="SUPFAM" id="SSF56300">
    <property type="entry name" value="Metallo-dependent phosphatases"/>
    <property type="match status" value="1"/>
</dbReference>
<evidence type="ECO:0000313" key="5">
    <source>
        <dbReference type="Proteomes" id="UP000605427"/>
    </source>
</evidence>
<reference evidence="5" key="1">
    <citation type="journal article" date="2019" name="Int. J. Syst. Evol. Microbiol.">
        <title>The Global Catalogue of Microorganisms (GCM) 10K type strain sequencing project: providing services to taxonomists for standard genome sequencing and annotation.</title>
        <authorList>
            <consortium name="The Broad Institute Genomics Platform"/>
            <consortium name="The Broad Institute Genome Sequencing Center for Infectious Disease"/>
            <person name="Wu L."/>
            <person name="Ma J."/>
        </authorList>
    </citation>
    <scope>NUCLEOTIDE SEQUENCE [LARGE SCALE GENOMIC DNA]</scope>
    <source>
        <strain evidence="5">CCM 8702</strain>
    </source>
</reference>
<keyword evidence="5" id="KW-1185">Reference proteome</keyword>
<name>A0ABQ1ZLP3_9BACL</name>
<evidence type="ECO:0000256" key="2">
    <source>
        <dbReference type="RuleBase" id="RU362039"/>
    </source>
</evidence>
<evidence type="ECO:0000313" key="4">
    <source>
        <dbReference type="EMBL" id="GGH69040.1"/>
    </source>
</evidence>
<evidence type="ECO:0000256" key="1">
    <source>
        <dbReference type="ARBA" id="ARBA00008950"/>
    </source>
</evidence>
<proteinExistence type="inferred from homology"/>